<dbReference type="PANTHER" id="PTHR21310">
    <property type="entry name" value="AMINOGLYCOSIDE PHOSPHOTRANSFERASE-RELATED-RELATED"/>
    <property type="match status" value="1"/>
</dbReference>
<organism evidence="2 3">
    <name type="scientific">[Emmonsia] crescens</name>
    <dbReference type="NCBI Taxonomy" id="73230"/>
    <lineage>
        <taxon>Eukaryota</taxon>
        <taxon>Fungi</taxon>
        <taxon>Dikarya</taxon>
        <taxon>Ascomycota</taxon>
        <taxon>Pezizomycotina</taxon>
        <taxon>Eurotiomycetes</taxon>
        <taxon>Eurotiomycetidae</taxon>
        <taxon>Onygenales</taxon>
        <taxon>Ajellomycetaceae</taxon>
        <taxon>Emergomyces</taxon>
    </lineage>
</organism>
<dbReference type="AlphaFoldDB" id="A0A0G2HS11"/>
<evidence type="ECO:0000259" key="1">
    <source>
        <dbReference type="Pfam" id="PF01636"/>
    </source>
</evidence>
<dbReference type="PANTHER" id="PTHR21310:SF39">
    <property type="entry name" value="AMINOGLYCOSIDE PHOSPHOTRANSFERASE DOMAIN-CONTAINING PROTEIN"/>
    <property type="match status" value="1"/>
</dbReference>
<protein>
    <recommendedName>
        <fullName evidence="1">Aminoglycoside phosphotransferase domain-containing protein</fullName>
    </recommendedName>
</protein>
<dbReference type="VEuPathDB" id="FungiDB:EMCG_04849"/>
<feature type="domain" description="Aminoglycoside phosphotransferase" evidence="1">
    <location>
        <begin position="170"/>
        <end position="233"/>
    </location>
</feature>
<accession>A0A0G2HS11</accession>
<name>A0A0G2HS11_9EURO</name>
<dbReference type="InterPro" id="IPR002575">
    <property type="entry name" value="Aminoglycoside_PTrfase"/>
</dbReference>
<dbReference type="SUPFAM" id="SSF56112">
    <property type="entry name" value="Protein kinase-like (PK-like)"/>
    <property type="match status" value="1"/>
</dbReference>
<evidence type="ECO:0000313" key="3">
    <source>
        <dbReference type="Proteomes" id="UP000034164"/>
    </source>
</evidence>
<dbReference type="InterPro" id="IPR011009">
    <property type="entry name" value="Kinase-like_dom_sf"/>
</dbReference>
<dbReference type="Gene3D" id="3.90.1200.10">
    <property type="match status" value="1"/>
</dbReference>
<dbReference type="EMBL" id="LCZI01001535">
    <property type="protein sequence ID" value="KKZ60485.1"/>
    <property type="molecule type" value="Genomic_DNA"/>
</dbReference>
<dbReference type="OrthoDB" id="3250044at2759"/>
<evidence type="ECO:0000313" key="2">
    <source>
        <dbReference type="EMBL" id="KKZ60485.1"/>
    </source>
</evidence>
<dbReference type="InterPro" id="IPR051678">
    <property type="entry name" value="AGP_Transferase"/>
</dbReference>
<dbReference type="Proteomes" id="UP000034164">
    <property type="component" value="Unassembled WGS sequence"/>
</dbReference>
<dbReference type="Pfam" id="PF01636">
    <property type="entry name" value="APH"/>
    <property type="match status" value="1"/>
</dbReference>
<reference evidence="3" key="1">
    <citation type="journal article" date="2015" name="PLoS Genet.">
        <title>The dynamic genome and transcriptome of the human fungal pathogen Blastomyces and close relative Emmonsia.</title>
        <authorList>
            <person name="Munoz J.F."/>
            <person name="Gauthier G.M."/>
            <person name="Desjardins C.A."/>
            <person name="Gallo J.E."/>
            <person name="Holder J."/>
            <person name="Sullivan T.D."/>
            <person name="Marty A.J."/>
            <person name="Carmen J.C."/>
            <person name="Chen Z."/>
            <person name="Ding L."/>
            <person name="Gujja S."/>
            <person name="Magrini V."/>
            <person name="Misas E."/>
            <person name="Mitreva M."/>
            <person name="Priest M."/>
            <person name="Saif S."/>
            <person name="Whiston E.A."/>
            <person name="Young S."/>
            <person name="Zeng Q."/>
            <person name="Goldman W.E."/>
            <person name="Mardis E.R."/>
            <person name="Taylor J.W."/>
            <person name="McEwen J.G."/>
            <person name="Clay O.K."/>
            <person name="Klein B.S."/>
            <person name="Cuomo C.A."/>
        </authorList>
    </citation>
    <scope>NUCLEOTIDE SEQUENCE [LARGE SCALE GENOMIC DNA]</scope>
    <source>
        <strain evidence="3">UAMH 3008</strain>
    </source>
</reference>
<sequence>MEAEFDEKLLQTFDDEILIHYIESSPTSKESGAVFFLSPNLVAKECGFIREDGIRAMKLAHELRVRVPDIKRVIEWDKERYIIMSRVNGPNLNDCWHQLDLITTIKLAFQLRSFIHRMRSKTSLTAGGLVTGIARSLWIDDYYKLPPHASTECVAAFFNFWGNFVPDNCWIQAKSWSPIFFPPDEPLVFTHQDLAPRNLLVDDTNQLWLVDWEFSGWFPTYLEYVSMHNFWIPRHWTWWDKLKWKVFSWISTGRFKAQNVALRRARDLFMENYGSRESEVMIEGAEWDDLSQRRPGR</sequence>
<proteinExistence type="predicted"/>
<comment type="caution">
    <text evidence="2">The sequence shown here is derived from an EMBL/GenBank/DDBJ whole genome shotgun (WGS) entry which is preliminary data.</text>
</comment>
<gene>
    <name evidence="2" type="ORF">EMCG_04849</name>
</gene>